<dbReference type="InterPro" id="IPR036116">
    <property type="entry name" value="FN3_sf"/>
</dbReference>
<dbReference type="Proteomes" id="UP000042054">
    <property type="component" value="Unassembled WGS sequence"/>
</dbReference>
<dbReference type="Pfam" id="PF09327">
    <property type="entry name" value="Phage_Tail_Tip"/>
    <property type="match status" value="2"/>
</dbReference>
<evidence type="ECO:0000259" key="1">
    <source>
        <dbReference type="PROSITE" id="PS50853"/>
    </source>
</evidence>
<dbReference type="SUPFAM" id="SSF49265">
    <property type="entry name" value="Fibronectin type III"/>
    <property type="match status" value="1"/>
</dbReference>
<dbReference type="Gene3D" id="2.60.40.10">
    <property type="entry name" value="Immunoglobulins"/>
    <property type="match status" value="1"/>
</dbReference>
<sequence length="1146" mass="125724">MAFIAIGAIIAGISAGVAAAVVVSMAWAIAIGVGVAALSYIASSSMMKVGSGGQPTYESTSSNNARSTSPSTGIPIIYGGVRNSQNVEAFVKVGSIVAWQNVPNNVSNKICTVHAISVGECGNIIKQLYFDNVAVLEYPITQEGIVDPVYLKERFRPYLQLEVRFGKTYTNSMSLAKQYGGPQWNDSMRGDGLVQICSVITKSQDSMLAGILTNMNYALSVEMKGRIISEILYGSKTHSSNPVDQIYDYLTNQEFGFGFDSTNIDLASFQNIAHYCQNNQLWSNGSIDYSKTYKENLESILSTFSGVIYESSGKIYLTVDTADLPVFHFDESCIIGDVSVISGSNTDYFNTMDCSYTNQKGDYSNDIVRYPSNLYESDQLKRDGVIIKKDLNYSWVQDSNQLSFLANKEMRKSQFLNTTITFNSHVGQELQIYDVVTMTFPEMGYLNKKFRVLQRQIPLGTSKVGIWQYTLIEYFDQIYGGTDVGNFPQNGTSTLPSATHVQPPTNLNVVKKGNTTQGGTVVITFDPSPDSQVRGYHIRYKKSTSQVWILATSLNQYQTSYELYGLDADTKYDFGVCAYNNLGVVSELITVMNTVPQLAFTLPPVSGLHMTNGDIDQFNTNSTDFNLSWDNQSTLSVNGKLYSQYFRHYEIKVYDGTGSYLKSYYSSVPNFSYTFEMNKNDGMGRKRTFGVIAWGLSSNVYSQEVQLTVQNPQAPILQGVNFKSGYEQFFVDWVESTVPDYSGIIVQVGLDSGFTSGVKYFQSNNTYSASFSLDDGQYFIRAGQYDAFGIDEVRYSPAIGFNQSSKIPLSKLNDDVVDWVLESSEGISQKAIEDDQSNRWMLSVTKNGNIAGLVLAADEQESVFAVVADRFSIISADDASTGEGEKVYPFVVQNGKVWMNSAVIADASIGSAQIKDASITNAKIQDASIDTAKIQDAAITNAKIGNIIQSSNFVSGSTGWAINKNGTSEFSNGVFRGTVYAQNGSFTGYVNATDGNFAGTITSNNGWFGGTVYARNLTGDVALQRYIGKSIGSSSGWDIQPNVQHQIMSFDTADFWRDCTMYGTIVFKNVSIYAGIQIICNGAVVYNANWDRDAYGDLVVTHPSFSIPPRPLGQRDSITVLVGRQITQINISTLVTITKRGSGIAA</sequence>
<dbReference type="PANTHER" id="PTHR36251:SF2">
    <property type="entry name" value="GIFSY-2 PROPHAGE HOST SPECIFICITY PROTEIN J, PHAGE LAMBDA"/>
    <property type="match status" value="1"/>
</dbReference>
<dbReference type="EMBL" id="CTKE01000013">
    <property type="protein sequence ID" value="CQI92539.1"/>
    <property type="molecule type" value="Genomic_DNA"/>
</dbReference>
<dbReference type="AlphaFoldDB" id="A0A0U1HV25"/>
<dbReference type="InterPro" id="IPR013783">
    <property type="entry name" value="Ig-like_fold"/>
</dbReference>
<dbReference type="CDD" id="cd00063">
    <property type="entry name" value="FN3"/>
    <property type="match status" value="1"/>
</dbReference>
<name>A0A0U1HV25_YERRO</name>
<reference evidence="2 3" key="1">
    <citation type="submission" date="2015-03" db="EMBL/GenBank/DDBJ databases">
        <authorList>
            <person name="Murphy D."/>
        </authorList>
    </citation>
    <scope>NUCLEOTIDE SEQUENCE [LARGE SCALE GENOMIC DNA]</scope>
    <source>
        <strain evidence="2 3">68/02</strain>
    </source>
</reference>
<evidence type="ECO:0000313" key="2">
    <source>
        <dbReference type="EMBL" id="CQI92539.1"/>
    </source>
</evidence>
<dbReference type="OrthoDB" id="109844at2"/>
<evidence type="ECO:0000313" key="3">
    <source>
        <dbReference type="Proteomes" id="UP000042054"/>
    </source>
</evidence>
<dbReference type="SMART" id="SM00060">
    <property type="entry name" value="FN3"/>
    <property type="match status" value="1"/>
</dbReference>
<gene>
    <name evidence="2" type="ORF">ERS008555_02691</name>
</gene>
<dbReference type="PROSITE" id="PS50853">
    <property type="entry name" value="FN3"/>
    <property type="match status" value="1"/>
</dbReference>
<dbReference type="InterPro" id="IPR015406">
    <property type="entry name" value="GpJ_CSF"/>
</dbReference>
<proteinExistence type="predicted"/>
<dbReference type="PANTHER" id="PTHR36251">
    <property type="entry name" value="FELS-1 PROPHAGE HOST SPECIFICITY PROTEIN-RELATED"/>
    <property type="match status" value="1"/>
</dbReference>
<dbReference type="InterPro" id="IPR003961">
    <property type="entry name" value="FN3_dom"/>
</dbReference>
<dbReference type="InterPro" id="IPR053171">
    <property type="entry name" value="Viral_Tip_Attach_Protein"/>
</dbReference>
<dbReference type="RefSeq" id="WP_050535134.1">
    <property type="nucleotide sequence ID" value="NZ_CTKE01000013.1"/>
</dbReference>
<dbReference type="Pfam" id="PF00041">
    <property type="entry name" value="fn3"/>
    <property type="match status" value="1"/>
</dbReference>
<accession>A0A0U1HV25</accession>
<organism evidence="2 3">
    <name type="scientific">Yersinia rohdei</name>
    <dbReference type="NCBI Taxonomy" id="29485"/>
    <lineage>
        <taxon>Bacteria</taxon>
        <taxon>Pseudomonadati</taxon>
        <taxon>Pseudomonadota</taxon>
        <taxon>Gammaproteobacteria</taxon>
        <taxon>Enterobacterales</taxon>
        <taxon>Yersiniaceae</taxon>
        <taxon>Yersinia</taxon>
    </lineage>
</organism>
<feature type="domain" description="Fibronectin type-III" evidence="1">
    <location>
        <begin position="503"/>
        <end position="597"/>
    </location>
</feature>
<protein>
    <submittedName>
        <fullName evidence="2">Putative phage tail protein</fullName>
    </submittedName>
</protein>